<dbReference type="RefSeq" id="WP_121144242.1">
    <property type="nucleotide sequence ID" value="NZ_RBWY01000001.1"/>
</dbReference>
<dbReference type="EMBL" id="RBWY01000001">
    <property type="protein sequence ID" value="RKS87344.1"/>
    <property type="molecule type" value="Genomic_DNA"/>
</dbReference>
<keyword evidence="2" id="KW-1185">Reference proteome</keyword>
<protein>
    <submittedName>
        <fullName evidence="1">Uncharacterized protein</fullName>
    </submittedName>
</protein>
<dbReference type="AlphaFoldDB" id="A0A495RJ76"/>
<dbReference type="Proteomes" id="UP000278542">
    <property type="component" value="Unassembled WGS sequence"/>
</dbReference>
<comment type="caution">
    <text evidence="1">The sequence shown here is derived from an EMBL/GenBank/DDBJ whole genome shotgun (WGS) entry which is preliminary data.</text>
</comment>
<gene>
    <name evidence="1" type="ORF">DES39_0565</name>
</gene>
<reference evidence="1 2" key="1">
    <citation type="submission" date="2018-10" db="EMBL/GenBank/DDBJ databases">
        <title>Genomic Encyclopedia of Type Strains, Phase IV (KMG-IV): sequencing the most valuable type-strain genomes for metagenomic binning, comparative biology and taxonomic classification.</title>
        <authorList>
            <person name="Goeker M."/>
        </authorList>
    </citation>
    <scope>NUCLEOTIDE SEQUENCE [LARGE SCALE GENOMIC DNA]</scope>
    <source>
        <strain evidence="1 2">DSM 22228</strain>
    </source>
</reference>
<evidence type="ECO:0000313" key="1">
    <source>
        <dbReference type="EMBL" id="RKS87344.1"/>
    </source>
</evidence>
<organism evidence="1 2">
    <name type="scientific">Orbus hercynius</name>
    <dbReference type="NCBI Taxonomy" id="593135"/>
    <lineage>
        <taxon>Bacteria</taxon>
        <taxon>Pseudomonadati</taxon>
        <taxon>Pseudomonadota</taxon>
        <taxon>Gammaproteobacteria</taxon>
        <taxon>Orbales</taxon>
        <taxon>Orbaceae</taxon>
        <taxon>Orbus</taxon>
    </lineage>
</organism>
<accession>A0A495RJ76</accession>
<name>A0A495RJ76_9GAMM</name>
<evidence type="ECO:0000313" key="2">
    <source>
        <dbReference type="Proteomes" id="UP000278542"/>
    </source>
</evidence>
<proteinExistence type="predicted"/>
<sequence length="121" mass="13611">MIRTTSLLLDDATWDIKLDDKGNIATVSNPYAIAQNVACAVSTFLGESIADRRIGIDYQNFQDGKKVQYLSFLYMKEAKRVNHVMNAKSLLYFDKNGLKDRKLSGVITIQDTDNQTTTLTL</sequence>
<dbReference type="OrthoDB" id="7026141at2"/>